<keyword evidence="2" id="KW-1185">Reference proteome</keyword>
<dbReference type="RefSeq" id="WP_270045644.1">
    <property type="nucleotide sequence ID" value="NZ_JAPDOD010000064.1"/>
</dbReference>
<dbReference type="EMBL" id="JAPDOD010000064">
    <property type="protein sequence ID" value="MDA0166387.1"/>
    <property type="molecule type" value="Genomic_DNA"/>
</dbReference>
<dbReference type="Proteomes" id="UP001149140">
    <property type="component" value="Unassembled WGS sequence"/>
</dbReference>
<dbReference type="AlphaFoldDB" id="A0A9X3N4A1"/>
<proteinExistence type="predicted"/>
<evidence type="ECO:0000313" key="2">
    <source>
        <dbReference type="Proteomes" id="UP001149140"/>
    </source>
</evidence>
<reference evidence="1" key="1">
    <citation type="submission" date="2022-10" db="EMBL/GenBank/DDBJ databases">
        <title>The WGS of Solirubrobacter ginsenosidimutans DSM 21036.</title>
        <authorList>
            <person name="Jiang Z."/>
        </authorList>
    </citation>
    <scope>NUCLEOTIDE SEQUENCE</scope>
    <source>
        <strain evidence="1">DSM 21036</strain>
    </source>
</reference>
<dbReference type="InterPro" id="IPR011990">
    <property type="entry name" value="TPR-like_helical_dom_sf"/>
</dbReference>
<evidence type="ECO:0000313" key="1">
    <source>
        <dbReference type="EMBL" id="MDA0166387.1"/>
    </source>
</evidence>
<organism evidence="1 2">
    <name type="scientific">Solirubrobacter ginsenosidimutans</name>
    <dbReference type="NCBI Taxonomy" id="490573"/>
    <lineage>
        <taxon>Bacteria</taxon>
        <taxon>Bacillati</taxon>
        <taxon>Actinomycetota</taxon>
        <taxon>Thermoleophilia</taxon>
        <taxon>Solirubrobacterales</taxon>
        <taxon>Solirubrobacteraceae</taxon>
        <taxon>Solirubrobacter</taxon>
    </lineage>
</organism>
<sequence>MMKALAVIALAFGIGLAVLLAEGGGAAAPSPVARPVLTGTSADIPKLQSAVRRSPNREDLRASLAAAYLQRVRETGDPSFYTRAEGVLRNPRTPDGLATAGELALARHDFSGGLQLGRRAGAEGAFVRVDALVELGRYAAAERELQAMVDRKPNLAAYARVSYLRELHGDLTGAATAMRLAVAAGGPAPENNAYVLALLGELERRLGHAGEAHAAFAKALALVPGFPAAEAGMARLESAARVERRLSRVQREKLDARGLAAAATRLRGIVDTLPLPEYVVALGETELAAGKAGAAKQDLALVQAEEQLQRAAGVDVDVELAVFEADHGDPAKAVALARRGWAKAPSVRAADALGWALTRSGDPRSGYRWAKRALRLGALDPVWRAHAGLSALAAGHAREGRKQLRIAFAHGLDGYPWQAQRARAALR</sequence>
<accession>A0A9X3N4A1</accession>
<gene>
    <name evidence="1" type="ORF">OM076_39350</name>
</gene>
<dbReference type="SUPFAM" id="SSF48452">
    <property type="entry name" value="TPR-like"/>
    <property type="match status" value="1"/>
</dbReference>
<evidence type="ECO:0008006" key="3">
    <source>
        <dbReference type="Google" id="ProtNLM"/>
    </source>
</evidence>
<protein>
    <recommendedName>
        <fullName evidence="3">Tetratricopeptide repeat protein</fullName>
    </recommendedName>
</protein>
<name>A0A9X3N4A1_9ACTN</name>
<dbReference type="Gene3D" id="1.25.40.10">
    <property type="entry name" value="Tetratricopeptide repeat domain"/>
    <property type="match status" value="1"/>
</dbReference>
<comment type="caution">
    <text evidence="1">The sequence shown here is derived from an EMBL/GenBank/DDBJ whole genome shotgun (WGS) entry which is preliminary data.</text>
</comment>